<dbReference type="InterPro" id="IPR040455">
    <property type="entry name" value="Atg6_BARA"/>
</dbReference>
<feature type="non-terminal residue" evidence="3">
    <location>
        <position position="142"/>
    </location>
</feature>
<accession>A0A4V1IUD7</accession>
<dbReference type="GO" id="GO:0045324">
    <property type="term" value="P:late endosome to vacuole transport"/>
    <property type="evidence" value="ECO:0007669"/>
    <property type="project" value="TreeGrafter"/>
</dbReference>
<dbReference type="InterPro" id="IPR007243">
    <property type="entry name" value="Atg6/Beclin"/>
</dbReference>
<name>A0A4V1IUD7_9FUNG</name>
<dbReference type="PANTHER" id="PTHR12768:SF4">
    <property type="entry name" value="BECLIN-1"/>
    <property type="match status" value="1"/>
</dbReference>
<evidence type="ECO:0000313" key="3">
    <source>
        <dbReference type="EMBL" id="RKP00199.1"/>
    </source>
</evidence>
<protein>
    <recommendedName>
        <fullName evidence="2">Atg6 BARA domain-containing protein</fullName>
    </recommendedName>
</protein>
<sequence>LGHAVLCLDAMAARIGCLFSRWKLVPLGSFSRIERDADDAAHPHEDSLVLEFVGTGSITGMLYRNRKLDQALVALLDCIAQLAAYARRRGSQDGDRSAFRLPYPIEKDRVGDASVRMQGQSEAGWTRAMKYLLVDLQFCMAY</sequence>
<proteinExistence type="inferred from homology"/>
<dbReference type="InterPro" id="IPR038274">
    <property type="entry name" value="Atg6/Beclin_C_sf"/>
</dbReference>
<evidence type="ECO:0000259" key="2">
    <source>
        <dbReference type="Pfam" id="PF04111"/>
    </source>
</evidence>
<dbReference type="STRING" id="1555241.A0A4V1IUD7"/>
<feature type="non-terminal residue" evidence="3">
    <location>
        <position position="1"/>
    </location>
</feature>
<dbReference type="Pfam" id="PF04111">
    <property type="entry name" value="APG6"/>
    <property type="match status" value="1"/>
</dbReference>
<dbReference type="GO" id="GO:0000407">
    <property type="term" value="C:phagophore assembly site"/>
    <property type="evidence" value="ECO:0007669"/>
    <property type="project" value="TreeGrafter"/>
</dbReference>
<dbReference type="OrthoDB" id="20368at2759"/>
<dbReference type="GO" id="GO:0000423">
    <property type="term" value="P:mitophagy"/>
    <property type="evidence" value="ECO:0007669"/>
    <property type="project" value="TreeGrafter"/>
</dbReference>
<dbReference type="GO" id="GO:0006995">
    <property type="term" value="P:cellular response to nitrogen starvation"/>
    <property type="evidence" value="ECO:0007669"/>
    <property type="project" value="TreeGrafter"/>
</dbReference>
<comment type="similarity">
    <text evidence="1">Belongs to the beclin family.</text>
</comment>
<feature type="domain" description="Atg6 BARA" evidence="2">
    <location>
        <begin position="1"/>
        <end position="142"/>
    </location>
</feature>
<evidence type="ECO:0000256" key="1">
    <source>
        <dbReference type="ARBA" id="ARBA00005965"/>
    </source>
</evidence>
<dbReference type="Gene3D" id="1.10.418.40">
    <property type="entry name" value="Autophagy protein 6/Beclin 1"/>
    <property type="match status" value="1"/>
</dbReference>
<dbReference type="GO" id="GO:0034271">
    <property type="term" value="C:phosphatidylinositol 3-kinase complex, class III, type I"/>
    <property type="evidence" value="ECO:0007669"/>
    <property type="project" value="TreeGrafter"/>
</dbReference>
<reference evidence="4" key="1">
    <citation type="journal article" date="2018" name="Nat. Microbiol.">
        <title>Leveraging single-cell genomics to expand the fungal tree of life.</title>
        <authorList>
            <person name="Ahrendt S.R."/>
            <person name="Quandt C.A."/>
            <person name="Ciobanu D."/>
            <person name="Clum A."/>
            <person name="Salamov A."/>
            <person name="Andreopoulos B."/>
            <person name="Cheng J.F."/>
            <person name="Woyke T."/>
            <person name="Pelin A."/>
            <person name="Henrissat B."/>
            <person name="Reynolds N.K."/>
            <person name="Benny G.L."/>
            <person name="Smith M.E."/>
            <person name="James T.Y."/>
            <person name="Grigoriev I.V."/>
        </authorList>
    </citation>
    <scope>NUCLEOTIDE SEQUENCE [LARGE SCALE GENOMIC DNA]</scope>
    <source>
        <strain evidence="4">ATCC 52028</strain>
    </source>
</reference>
<dbReference type="GO" id="GO:0030674">
    <property type="term" value="F:protein-macromolecule adaptor activity"/>
    <property type="evidence" value="ECO:0007669"/>
    <property type="project" value="TreeGrafter"/>
</dbReference>
<evidence type="ECO:0000313" key="4">
    <source>
        <dbReference type="Proteomes" id="UP000274922"/>
    </source>
</evidence>
<organism evidence="3 4">
    <name type="scientific">Caulochytrium protostelioides</name>
    <dbReference type="NCBI Taxonomy" id="1555241"/>
    <lineage>
        <taxon>Eukaryota</taxon>
        <taxon>Fungi</taxon>
        <taxon>Fungi incertae sedis</taxon>
        <taxon>Chytridiomycota</taxon>
        <taxon>Chytridiomycota incertae sedis</taxon>
        <taxon>Chytridiomycetes</taxon>
        <taxon>Caulochytriales</taxon>
        <taxon>Caulochytriaceae</taxon>
        <taxon>Caulochytrium</taxon>
    </lineage>
</organism>
<dbReference type="PANTHER" id="PTHR12768">
    <property type="entry name" value="BECLIN 1"/>
    <property type="match status" value="1"/>
</dbReference>
<dbReference type="AlphaFoldDB" id="A0A4V1IUD7"/>
<dbReference type="GO" id="GO:0043548">
    <property type="term" value="F:phosphatidylinositol 3-kinase binding"/>
    <property type="evidence" value="ECO:0007669"/>
    <property type="project" value="TreeGrafter"/>
</dbReference>
<dbReference type="GO" id="GO:0000045">
    <property type="term" value="P:autophagosome assembly"/>
    <property type="evidence" value="ECO:0007669"/>
    <property type="project" value="TreeGrafter"/>
</dbReference>
<dbReference type="GO" id="GO:0034272">
    <property type="term" value="C:phosphatidylinositol 3-kinase complex, class III, type II"/>
    <property type="evidence" value="ECO:0007669"/>
    <property type="project" value="TreeGrafter"/>
</dbReference>
<dbReference type="Proteomes" id="UP000274922">
    <property type="component" value="Unassembled WGS sequence"/>
</dbReference>
<dbReference type="EMBL" id="ML014230">
    <property type="protein sequence ID" value="RKP00199.1"/>
    <property type="molecule type" value="Genomic_DNA"/>
</dbReference>
<keyword evidence="4" id="KW-1185">Reference proteome</keyword>
<gene>
    <name evidence="3" type="ORF">CXG81DRAFT_1809</name>
</gene>